<proteinExistence type="predicted"/>
<protein>
    <submittedName>
        <fullName evidence="2">Uncharacterized protein</fullName>
    </submittedName>
</protein>
<evidence type="ECO:0000313" key="2">
    <source>
        <dbReference type="EMBL" id="CBA08910.1"/>
    </source>
</evidence>
<reference evidence="2" key="1">
    <citation type="journal article" date="2008" name="Proc. Natl. Acad. Sci. U.S.A.">
        <title>Whole-genome comparison of disease and carriage strains provides insights into virulence evolution in Neisseria meningitidis.</title>
        <authorList>
            <person name="Schoen C."/>
            <person name="Blom J."/>
            <person name="Claus H."/>
            <person name="Schramm-Glueck A."/>
            <person name="Brandt P."/>
            <person name="Mueller T."/>
            <person name="Goesmann A."/>
            <person name="Joseph B."/>
            <person name="Konietzny S."/>
            <person name="Kurzai O."/>
            <person name="Schmitt C."/>
            <person name="Friedrich T."/>
            <person name="Linke B."/>
            <person name="Vogel U."/>
            <person name="Frosch M."/>
        </authorList>
    </citation>
    <scope>NUCLEOTIDE SEQUENCE</scope>
    <source>
        <strain evidence="2">Alpha275</strain>
    </source>
</reference>
<name>C6SL95_NEIME</name>
<accession>C6SL95</accession>
<gene>
    <name evidence="2" type="ORF">NMW_1719</name>
</gene>
<dbReference type="AlphaFoldDB" id="C6SL95"/>
<feature type="region of interest" description="Disordered" evidence="1">
    <location>
        <begin position="37"/>
        <end position="63"/>
    </location>
</feature>
<evidence type="ECO:0000256" key="1">
    <source>
        <dbReference type="SAM" id="MobiDB-lite"/>
    </source>
</evidence>
<sequence>MLDATVVIKNDFHKADTLNYRIGNAVCIDEMPDTGRGGQTFAKRTASDASPARAGAVSDGILS</sequence>
<organism evidence="2">
    <name type="scientific">Neisseria meningitidis alpha275</name>
    <dbReference type="NCBI Taxonomy" id="295996"/>
    <lineage>
        <taxon>Bacteria</taxon>
        <taxon>Pseudomonadati</taxon>
        <taxon>Pseudomonadota</taxon>
        <taxon>Betaproteobacteria</taxon>
        <taxon>Neisseriales</taxon>
        <taxon>Neisseriaceae</taxon>
        <taxon>Neisseria</taxon>
    </lineage>
</organism>
<dbReference type="EMBL" id="AM889138">
    <property type="protein sequence ID" value="CBA08910.1"/>
    <property type="molecule type" value="Genomic_DNA"/>
</dbReference>